<evidence type="ECO:0000256" key="1">
    <source>
        <dbReference type="SAM" id="MobiDB-lite"/>
    </source>
</evidence>
<accession>A0A1U7XTE6</accession>
<protein>
    <submittedName>
        <fullName evidence="3">ELL-associated factor 1-like</fullName>
    </submittedName>
</protein>
<feature type="region of interest" description="Disordered" evidence="1">
    <location>
        <begin position="83"/>
        <end position="102"/>
    </location>
</feature>
<organism evidence="2 3">
    <name type="scientific">Nicotiana sylvestris</name>
    <name type="common">Wood tobacco</name>
    <name type="synonym">South American tobacco</name>
    <dbReference type="NCBI Taxonomy" id="4096"/>
    <lineage>
        <taxon>Eukaryota</taxon>
        <taxon>Viridiplantae</taxon>
        <taxon>Streptophyta</taxon>
        <taxon>Embryophyta</taxon>
        <taxon>Tracheophyta</taxon>
        <taxon>Spermatophyta</taxon>
        <taxon>Magnoliopsida</taxon>
        <taxon>eudicotyledons</taxon>
        <taxon>Gunneridae</taxon>
        <taxon>Pentapetalae</taxon>
        <taxon>asterids</taxon>
        <taxon>lamiids</taxon>
        <taxon>Solanales</taxon>
        <taxon>Solanaceae</taxon>
        <taxon>Nicotianoideae</taxon>
        <taxon>Nicotianeae</taxon>
        <taxon>Nicotiana</taxon>
    </lineage>
</organism>
<feature type="region of interest" description="Disordered" evidence="1">
    <location>
        <begin position="1"/>
        <end position="71"/>
    </location>
</feature>
<proteinExistence type="predicted"/>
<evidence type="ECO:0000313" key="2">
    <source>
        <dbReference type="Proteomes" id="UP000189701"/>
    </source>
</evidence>
<evidence type="ECO:0000313" key="3">
    <source>
        <dbReference type="RefSeq" id="XP_009794218.1"/>
    </source>
</evidence>
<dbReference type="Proteomes" id="UP000189701">
    <property type="component" value="Unplaced"/>
</dbReference>
<keyword evidence="2" id="KW-1185">Reference proteome</keyword>
<reference evidence="3" key="2">
    <citation type="submission" date="2025-08" db="UniProtKB">
        <authorList>
            <consortium name="RefSeq"/>
        </authorList>
    </citation>
    <scope>IDENTIFICATION</scope>
    <source>
        <tissue evidence="3">Leaf</tissue>
    </source>
</reference>
<dbReference type="AlphaFoldDB" id="A0A1U7XTE6"/>
<gene>
    <name evidence="3" type="primary">LOC104241016</name>
</gene>
<name>A0A1U7XTE6_NICSY</name>
<dbReference type="RefSeq" id="XP_009794218.1">
    <property type="nucleotide sequence ID" value="XM_009795916.1"/>
</dbReference>
<reference evidence="2" key="1">
    <citation type="journal article" date="2013" name="Genome Biol.">
        <title>Reference genomes and transcriptomes of Nicotiana sylvestris and Nicotiana tomentosiformis.</title>
        <authorList>
            <person name="Sierro N."/>
            <person name="Battey J.N."/>
            <person name="Ouadi S."/>
            <person name="Bovet L."/>
            <person name="Goepfert S."/>
            <person name="Bakaher N."/>
            <person name="Peitsch M.C."/>
            <person name="Ivanov N.V."/>
        </authorList>
    </citation>
    <scope>NUCLEOTIDE SEQUENCE [LARGE SCALE GENOMIC DNA]</scope>
</reference>
<sequence length="127" mass="13494">MTVTRKTTASQMRDTSVGEGTSKVPPVDGAQSEAEGETPTQPLQAPPPPEEIPREPAHPLSPPLPLDQDLRSAVHLLTQLVSTQQQARASASAGSSKGFGISRVRDFIALSPPEFTGTDQREDPQLS</sequence>
<feature type="compositionally biased region" description="Polar residues" evidence="1">
    <location>
        <begin position="1"/>
        <end position="14"/>
    </location>
</feature>